<feature type="region of interest" description="Disordered" evidence="1">
    <location>
        <begin position="1"/>
        <end position="117"/>
    </location>
</feature>
<feature type="non-terminal residue" evidence="2">
    <location>
        <position position="125"/>
    </location>
</feature>
<protein>
    <submittedName>
        <fullName evidence="2">UPF0225 protein YchJ</fullName>
    </submittedName>
</protein>
<evidence type="ECO:0000313" key="2">
    <source>
        <dbReference type="EMBL" id="CAA9236923.1"/>
    </source>
</evidence>
<sequence>GPPTLPVRNGTGLSGVLRPVARRRGRRRDRGAIDALQVQRLRRRRPGLPAGDLALHDPAPVAGPRSVAALDRPRRARQQRGRAAGRRRHGRVPRGLPARRRGREPARGQPVPPGGRRLAVRRRFL</sequence>
<gene>
    <name evidence="2" type="ORF">AVDCRST_MAG57-1326</name>
</gene>
<evidence type="ECO:0000256" key="1">
    <source>
        <dbReference type="SAM" id="MobiDB-lite"/>
    </source>
</evidence>
<reference evidence="2" key="1">
    <citation type="submission" date="2020-02" db="EMBL/GenBank/DDBJ databases">
        <authorList>
            <person name="Meier V. D."/>
        </authorList>
    </citation>
    <scope>NUCLEOTIDE SEQUENCE</scope>
    <source>
        <strain evidence="2">AVDCRST_MAG57</strain>
    </source>
</reference>
<feature type="non-terminal residue" evidence="2">
    <location>
        <position position="1"/>
    </location>
</feature>
<accession>A0A6J4HXT5</accession>
<dbReference type="AlphaFoldDB" id="A0A6J4HXT5"/>
<organism evidence="2">
    <name type="scientific">uncultured Blastococcus sp</name>
    <dbReference type="NCBI Taxonomy" id="217144"/>
    <lineage>
        <taxon>Bacteria</taxon>
        <taxon>Bacillati</taxon>
        <taxon>Actinomycetota</taxon>
        <taxon>Actinomycetes</taxon>
        <taxon>Geodermatophilales</taxon>
        <taxon>Geodermatophilaceae</taxon>
        <taxon>Blastococcus</taxon>
        <taxon>environmental samples</taxon>
    </lineage>
</organism>
<name>A0A6J4HXT5_9ACTN</name>
<dbReference type="EMBL" id="CADCTI010000121">
    <property type="protein sequence ID" value="CAA9236923.1"/>
    <property type="molecule type" value="Genomic_DNA"/>
</dbReference>
<feature type="compositionally biased region" description="Basic residues" evidence="1">
    <location>
        <begin position="20"/>
        <end position="29"/>
    </location>
</feature>
<proteinExistence type="predicted"/>
<feature type="compositionally biased region" description="Basic residues" evidence="1">
    <location>
        <begin position="74"/>
        <end position="102"/>
    </location>
</feature>